<dbReference type="RefSeq" id="WP_076094837.1">
    <property type="nucleotide sequence ID" value="NZ_MTHD01000003.1"/>
</dbReference>
<comment type="catalytic activity">
    <reaction evidence="10 11">
        <text>uridine(2552) in 23S rRNA + S-adenosyl-L-methionine = 2'-O-methyluridine(2552) in 23S rRNA + S-adenosyl-L-homocysteine + H(+)</text>
        <dbReference type="Rhea" id="RHEA:42720"/>
        <dbReference type="Rhea" id="RHEA-COMP:10202"/>
        <dbReference type="Rhea" id="RHEA-COMP:10203"/>
        <dbReference type="ChEBI" id="CHEBI:15378"/>
        <dbReference type="ChEBI" id="CHEBI:57856"/>
        <dbReference type="ChEBI" id="CHEBI:59789"/>
        <dbReference type="ChEBI" id="CHEBI:65315"/>
        <dbReference type="ChEBI" id="CHEBI:74478"/>
        <dbReference type="EC" id="2.1.1.166"/>
    </reaction>
</comment>
<keyword evidence="3 11" id="KW-0808">Transferase</keyword>
<evidence type="ECO:0000256" key="3">
    <source>
        <dbReference type="ARBA" id="ARBA00022679"/>
    </source>
</evidence>
<dbReference type="STRING" id="418702.BJN45_10175"/>
<feature type="binding site" evidence="11">
    <location>
        <position position="80"/>
    </location>
    <ligand>
        <name>S-adenosyl-L-methionine</name>
        <dbReference type="ChEBI" id="CHEBI:59789"/>
    </ligand>
</feature>
<dbReference type="GO" id="GO:0005737">
    <property type="term" value="C:cytoplasm"/>
    <property type="evidence" value="ECO:0007669"/>
    <property type="project" value="UniProtKB-SubCell"/>
</dbReference>
<evidence type="ECO:0000256" key="6">
    <source>
        <dbReference type="ARBA" id="ARBA00038861"/>
    </source>
</evidence>
<dbReference type="NCBIfam" id="NF008390">
    <property type="entry name" value="PRK11188.1"/>
    <property type="match status" value="1"/>
</dbReference>
<dbReference type="InterPro" id="IPR050082">
    <property type="entry name" value="RNA_methyltr_RlmE"/>
</dbReference>
<feature type="binding site" evidence="11">
    <location>
        <position position="62"/>
    </location>
    <ligand>
        <name>S-adenosyl-L-methionine</name>
        <dbReference type="ChEBI" id="CHEBI:59789"/>
    </ligand>
</feature>
<evidence type="ECO:0000256" key="10">
    <source>
        <dbReference type="ARBA" id="ARBA00048970"/>
    </source>
</evidence>
<keyword evidence="15" id="KW-1185">Reference proteome</keyword>
<comment type="function">
    <text evidence="5 11">Specifically methylates the uridine in position 2552 of 23S rRNA at the 2'-O position of the ribose in the fully assembled 50S ribosomal subunit.</text>
</comment>
<keyword evidence="11" id="KW-0963">Cytoplasm</keyword>
<proteinExistence type="inferred from homology"/>
<evidence type="ECO:0000313" key="15">
    <source>
        <dbReference type="Proteomes" id="UP000187526"/>
    </source>
</evidence>
<evidence type="ECO:0000256" key="9">
    <source>
        <dbReference type="ARBA" id="ARBA00042745"/>
    </source>
</evidence>
<comment type="caution">
    <text evidence="14">The sequence shown here is derived from an EMBL/GenBank/DDBJ whole genome shotgun (WGS) entry which is preliminary data.</text>
</comment>
<evidence type="ECO:0000256" key="11">
    <source>
        <dbReference type="HAMAP-Rule" id="MF_01547"/>
    </source>
</evidence>
<dbReference type="EMBL" id="MTHD01000003">
    <property type="protein sequence ID" value="OMG53782.1"/>
    <property type="molecule type" value="Genomic_DNA"/>
</dbReference>
<evidence type="ECO:0000259" key="13">
    <source>
        <dbReference type="Pfam" id="PF01728"/>
    </source>
</evidence>
<dbReference type="FunFam" id="3.40.50.150:FF:000005">
    <property type="entry name" value="Ribosomal RNA large subunit methyltransferase E"/>
    <property type="match status" value="1"/>
</dbReference>
<reference evidence="14 15" key="1">
    <citation type="submission" date="2016-10" db="EMBL/GenBank/DDBJ databases">
        <title>Alkaliphiles isolated from bioreactors.</title>
        <authorList>
            <person name="Salah Z."/>
            <person name="Rout S.P."/>
            <person name="Humphreys P.N."/>
        </authorList>
    </citation>
    <scope>NUCLEOTIDE SEQUENCE [LARGE SCALE GENOMIC DNA]</scope>
    <source>
        <strain evidence="14 15">ZS02</strain>
    </source>
</reference>
<dbReference type="Proteomes" id="UP000187526">
    <property type="component" value="Unassembled WGS sequence"/>
</dbReference>
<dbReference type="OrthoDB" id="9790080at2"/>
<dbReference type="HAMAP" id="MF_01547">
    <property type="entry name" value="RNA_methyltr_E"/>
    <property type="match status" value="1"/>
</dbReference>
<sequence length="205" mass="23418">MKRTRTSKAWMREHINDQYVQLAKKEGWRSRAAFKLMEIDDKDKLLKRGEVVVDLGATPGGWSQVAIQRVGGEGLVFALDLLEMEPIRGVHFIQGDFREDEVLHQLEEKLGDRRVGLVMSDMAPNMSGVPLVDQARVMHLAELGLEFSRQHLKPDGAFLVKVFQGSDYEKFVKALRETFRTVAVRKPDASRDRSPEIYLLGRTLR</sequence>
<feature type="binding site" evidence="11">
    <location>
        <position position="60"/>
    </location>
    <ligand>
        <name>S-adenosyl-L-methionine</name>
        <dbReference type="ChEBI" id="CHEBI:59789"/>
    </ligand>
</feature>
<evidence type="ECO:0000256" key="5">
    <source>
        <dbReference type="ARBA" id="ARBA00037569"/>
    </source>
</evidence>
<name>A0A1R1I4X8_9RHOO</name>
<dbReference type="Pfam" id="PF01728">
    <property type="entry name" value="FtsJ"/>
    <property type="match status" value="1"/>
</dbReference>
<evidence type="ECO:0000256" key="12">
    <source>
        <dbReference type="PIRSR" id="PIRSR005461-1"/>
    </source>
</evidence>
<dbReference type="PIRSF" id="PIRSF005461">
    <property type="entry name" value="23S_rRNA_mtase"/>
    <property type="match status" value="1"/>
</dbReference>
<keyword evidence="2 11" id="KW-0489">Methyltransferase</keyword>
<organism evidence="14 15">
    <name type="scientific">Azonexus hydrophilus</name>
    <dbReference type="NCBI Taxonomy" id="418702"/>
    <lineage>
        <taxon>Bacteria</taxon>
        <taxon>Pseudomonadati</taxon>
        <taxon>Pseudomonadota</taxon>
        <taxon>Betaproteobacteria</taxon>
        <taxon>Rhodocyclales</taxon>
        <taxon>Azonexaceae</taxon>
        <taxon>Azonexus</taxon>
    </lineage>
</organism>
<gene>
    <name evidence="11" type="primary">rlmE</name>
    <name evidence="11" type="synonym">ftsJ</name>
    <name evidence="11" type="synonym">rrmJ</name>
    <name evidence="14" type="ORF">BJN45_10175</name>
</gene>
<dbReference type="Gene3D" id="3.40.50.150">
    <property type="entry name" value="Vaccinia Virus protein VP39"/>
    <property type="match status" value="1"/>
</dbReference>
<evidence type="ECO:0000256" key="1">
    <source>
        <dbReference type="ARBA" id="ARBA00022552"/>
    </source>
</evidence>
<evidence type="ECO:0000256" key="7">
    <source>
        <dbReference type="ARBA" id="ARBA00041129"/>
    </source>
</evidence>
<feature type="binding site" evidence="11">
    <location>
        <position position="121"/>
    </location>
    <ligand>
        <name>S-adenosyl-L-methionine</name>
        <dbReference type="ChEBI" id="CHEBI:59789"/>
    </ligand>
</feature>
<comment type="subcellular location">
    <subcellularLocation>
        <location evidence="11">Cytoplasm</location>
    </subcellularLocation>
</comment>
<dbReference type="PANTHER" id="PTHR10920:SF18">
    <property type="entry name" value="RRNA METHYLTRANSFERASE 2, MITOCHONDRIAL"/>
    <property type="match status" value="1"/>
</dbReference>
<evidence type="ECO:0000313" key="14">
    <source>
        <dbReference type="EMBL" id="OMG53782.1"/>
    </source>
</evidence>
<dbReference type="InterPro" id="IPR015507">
    <property type="entry name" value="rRNA-MeTfrase_E"/>
</dbReference>
<protein>
    <recommendedName>
        <fullName evidence="7 11">Ribosomal RNA large subunit methyltransferase E</fullName>
        <ecNumber evidence="6 11">2.1.1.166</ecNumber>
    </recommendedName>
    <alternativeName>
        <fullName evidence="9 11">23S rRNA Um2552 methyltransferase</fullName>
    </alternativeName>
    <alternativeName>
        <fullName evidence="8 11">rRNA (uridine-2'-O-)-methyltransferase</fullName>
    </alternativeName>
</protein>
<comment type="similarity">
    <text evidence="11">Belongs to the class I-like SAM-binding methyltransferase superfamily. RNA methyltransferase RlmE family.</text>
</comment>
<keyword evidence="1 11" id="KW-0698">rRNA processing</keyword>
<keyword evidence="4 11" id="KW-0949">S-adenosyl-L-methionine</keyword>
<feature type="active site" description="Proton acceptor" evidence="11 12">
    <location>
        <position position="161"/>
    </location>
</feature>
<dbReference type="InterPro" id="IPR002877">
    <property type="entry name" value="RNA_MeTrfase_FtsJ_dom"/>
</dbReference>
<evidence type="ECO:0000256" key="8">
    <source>
        <dbReference type="ARBA" id="ARBA00041995"/>
    </source>
</evidence>
<feature type="binding site" evidence="11">
    <location>
        <position position="96"/>
    </location>
    <ligand>
        <name>S-adenosyl-L-methionine</name>
        <dbReference type="ChEBI" id="CHEBI:59789"/>
    </ligand>
</feature>
<dbReference type="EC" id="2.1.1.166" evidence="6 11"/>
<dbReference type="AlphaFoldDB" id="A0A1R1I4X8"/>
<dbReference type="InterPro" id="IPR029063">
    <property type="entry name" value="SAM-dependent_MTases_sf"/>
</dbReference>
<dbReference type="SUPFAM" id="SSF53335">
    <property type="entry name" value="S-adenosyl-L-methionine-dependent methyltransferases"/>
    <property type="match status" value="1"/>
</dbReference>
<evidence type="ECO:0000256" key="4">
    <source>
        <dbReference type="ARBA" id="ARBA00022691"/>
    </source>
</evidence>
<dbReference type="GO" id="GO:0008650">
    <property type="term" value="F:rRNA (uridine-2'-O-)-methyltransferase activity"/>
    <property type="evidence" value="ECO:0007669"/>
    <property type="project" value="UniProtKB-UniRule"/>
</dbReference>
<dbReference type="PANTHER" id="PTHR10920">
    <property type="entry name" value="RIBOSOMAL RNA METHYLTRANSFERASE"/>
    <property type="match status" value="1"/>
</dbReference>
<evidence type="ECO:0000256" key="2">
    <source>
        <dbReference type="ARBA" id="ARBA00022603"/>
    </source>
</evidence>
<feature type="domain" description="Ribosomal RNA methyltransferase FtsJ" evidence="13">
    <location>
        <begin position="28"/>
        <end position="202"/>
    </location>
</feature>
<accession>A0A1R1I4X8</accession>